<reference evidence="2 3" key="1">
    <citation type="submission" date="2020-12" db="EMBL/GenBank/DDBJ databases">
        <title>FDA dAtabase for Regulatory Grade micrObial Sequences (FDA-ARGOS): Supporting development and validation of Infectious Disease Dx tests.</title>
        <authorList>
            <person name="Sproer C."/>
            <person name="Gronow S."/>
            <person name="Severitt S."/>
            <person name="Schroder I."/>
            <person name="Tallon L."/>
            <person name="Sadzewicz L."/>
            <person name="Zhao X."/>
            <person name="Boylan J."/>
            <person name="Ott S."/>
            <person name="Bowen H."/>
            <person name="Vavikolanu K."/>
            <person name="Mehta A."/>
            <person name="Aluvathingal J."/>
            <person name="Nadendla S."/>
            <person name="Lowell S."/>
            <person name="Myers T."/>
            <person name="Yan Y."/>
            <person name="Sichtig H."/>
        </authorList>
    </citation>
    <scope>NUCLEOTIDE SEQUENCE [LARGE SCALE GENOMIC DNA]</scope>
    <source>
        <strain evidence="2 3">FDAARGOS_1053</strain>
    </source>
</reference>
<keyword evidence="2" id="KW-0378">Hydrolase</keyword>
<dbReference type="Gene3D" id="1.10.30.50">
    <property type="match status" value="1"/>
</dbReference>
<evidence type="ECO:0000313" key="2">
    <source>
        <dbReference type="EMBL" id="QQB46003.1"/>
    </source>
</evidence>
<dbReference type="PANTHER" id="PTHR24094:SF15">
    <property type="entry name" value="AMP-DEPENDENT SYNTHETASE_LIGASE DOMAIN-CONTAINING PROTEIN-RELATED"/>
    <property type="match status" value="1"/>
</dbReference>
<keyword evidence="2" id="KW-0540">Nuclease</keyword>
<accession>A0A7T4EEQ5</accession>
<dbReference type="InterPro" id="IPR011089">
    <property type="entry name" value="GmrSD_C"/>
</dbReference>
<dbReference type="PANTHER" id="PTHR24094">
    <property type="entry name" value="SECRETED PROTEIN"/>
    <property type="match status" value="1"/>
</dbReference>
<dbReference type="Proteomes" id="UP000596145">
    <property type="component" value="Chromosome"/>
</dbReference>
<evidence type="ECO:0000313" key="3">
    <source>
        <dbReference type="Proteomes" id="UP000596145"/>
    </source>
</evidence>
<feature type="domain" description="GmrSD restriction endonucleases C-terminal" evidence="1">
    <location>
        <begin position="129"/>
        <end position="219"/>
    </location>
</feature>
<name>A0A7T4EEQ5_9CORY</name>
<dbReference type="EMBL" id="CP066007">
    <property type="protein sequence ID" value="QQB46003.1"/>
    <property type="molecule type" value="Genomic_DNA"/>
</dbReference>
<keyword evidence="2" id="KW-0255">Endonuclease</keyword>
<evidence type="ECO:0000259" key="1">
    <source>
        <dbReference type="Pfam" id="PF07510"/>
    </source>
</evidence>
<organism evidence="2 3">
    <name type="scientific">Corynebacterium glucuronolyticum</name>
    <dbReference type="NCBI Taxonomy" id="39791"/>
    <lineage>
        <taxon>Bacteria</taxon>
        <taxon>Bacillati</taxon>
        <taxon>Actinomycetota</taxon>
        <taxon>Actinomycetes</taxon>
        <taxon>Mycobacteriales</taxon>
        <taxon>Corynebacteriaceae</taxon>
        <taxon>Corynebacterium</taxon>
    </lineage>
</organism>
<proteinExistence type="predicted"/>
<dbReference type="Pfam" id="PF07510">
    <property type="entry name" value="GmrSD_C"/>
    <property type="match status" value="1"/>
</dbReference>
<sequence>MPAHRLTGVKIFRRILLTITLALTLTSSVPTAVVFSPLFDDSNMATIASTKQQHRFDLVRHLPPVQATIGTVSTTPPRVHVLGYSRDEFGHGWASARACTTRELVIAVSIPGARLNKKTCQLDGGSSVDPYSGDHITSRSALELDHVIPLSAAWDLGAFAWSEQKRIAFANDPLNLVIVSKQQNQAKSDHLPNEWLPPNRWARCWYARRVSAVASSYGLPLPEADKNTLKKQCIIRDFLQMSLE</sequence>
<protein>
    <submittedName>
        <fullName evidence="2">HNH endonuclease</fullName>
    </submittedName>
</protein>
<dbReference type="AlphaFoldDB" id="A0A7T4EEQ5"/>
<dbReference type="OrthoDB" id="5196645at2"/>
<dbReference type="GO" id="GO:0004519">
    <property type="term" value="F:endonuclease activity"/>
    <property type="evidence" value="ECO:0007669"/>
    <property type="project" value="UniProtKB-KW"/>
</dbReference>
<gene>
    <name evidence="2" type="ORF">I6I10_11155</name>
</gene>